<gene>
    <name evidence="1" type="ORF">C0Q91_31120</name>
</gene>
<protein>
    <submittedName>
        <fullName evidence="1">Uncharacterized protein</fullName>
    </submittedName>
</protein>
<organism evidence="1 2">
    <name type="scientific">Streptomyces albidoflavus</name>
    <dbReference type="NCBI Taxonomy" id="1886"/>
    <lineage>
        <taxon>Bacteria</taxon>
        <taxon>Bacillati</taxon>
        <taxon>Actinomycetota</taxon>
        <taxon>Actinomycetes</taxon>
        <taxon>Kitasatosporales</taxon>
        <taxon>Streptomycetaceae</taxon>
        <taxon>Streptomyces</taxon>
        <taxon>Streptomyces albidoflavus group</taxon>
    </lineage>
</organism>
<sequence length="205" mass="22350">MMRDLITAFSTDTRDRMTSAGWRKRTGDIYTHDLGDGFHAWVGLNRASKHHPLKINPVVGLRYDPLERLLADIAGAASLTSATIARPVGHLTPGNSLLQLRVAEPGDAERATDELCELVQAYGLPFARQHASTDALLTALRAGGNVPNPDRTRILLPALHFLRGDTNEARSDLAHGLAHYGQNTSMPVVAEYHRFANALTTRLSA</sequence>
<dbReference type="RefSeq" id="WP_037846012.1">
    <property type="nucleotide sequence ID" value="NZ_CP109086.1"/>
</dbReference>
<reference evidence="1 2" key="1">
    <citation type="submission" date="2017-12" db="EMBL/GenBank/DDBJ databases">
        <title>Population genomics insights into the ecological differentiation and adaptive evolution in streptomycetes.</title>
        <authorList>
            <person name="Li Y."/>
            <person name="Huang Y."/>
        </authorList>
    </citation>
    <scope>NUCLEOTIDE SEQUENCE [LARGE SCALE GENOMIC DNA]</scope>
    <source>
        <strain evidence="1 2">FXJ.2339</strain>
    </source>
</reference>
<dbReference type="Proteomes" id="UP000292095">
    <property type="component" value="Unassembled WGS sequence"/>
</dbReference>
<accession>A0AB37X8E0</accession>
<dbReference type="AlphaFoldDB" id="A0AB37X8E0"/>
<evidence type="ECO:0000313" key="1">
    <source>
        <dbReference type="EMBL" id="RZE30791.1"/>
    </source>
</evidence>
<evidence type="ECO:0000313" key="2">
    <source>
        <dbReference type="Proteomes" id="UP000292095"/>
    </source>
</evidence>
<comment type="caution">
    <text evidence="1">The sequence shown here is derived from an EMBL/GenBank/DDBJ whole genome shotgun (WGS) entry which is preliminary data.</text>
</comment>
<proteinExistence type="predicted"/>
<name>A0AB37X8E0_9ACTN</name>
<dbReference type="EMBL" id="PKLK01000037">
    <property type="protein sequence ID" value="RZE30791.1"/>
    <property type="molecule type" value="Genomic_DNA"/>
</dbReference>